<accession>A0AAD7HJZ4</accession>
<keyword evidence="1" id="KW-0812">Transmembrane</keyword>
<comment type="caution">
    <text evidence="2">The sequence shown here is derived from an EMBL/GenBank/DDBJ whole genome shotgun (WGS) entry which is preliminary data.</text>
</comment>
<evidence type="ECO:0000313" key="2">
    <source>
        <dbReference type="EMBL" id="KAJ7721767.1"/>
    </source>
</evidence>
<gene>
    <name evidence="2" type="ORF">B0H16DRAFT_1601730</name>
</gene>
<feature type="non-terminal residue" evidence="2">
    <location>
        <position position="1"/>
    </location>
</feature>
<keyword evidence="1" id="KW-1133">Transmembrane helix</keyword>
<reference evidence="2" key="1">
    <citation type="submission" date="2023-03" db="EMBL/GenBank/DDBJ databases">
        <title>Massive genome expansion in bonnet fungi (Mycena s.s.) driven by repeated elements and novel gene families across ecological guilds.</title>
        <authorList>
            <consortium name="Lawrence Berkeley National Laboratory"/>
            <person name="Harder C.B."/>
            <person name="Miyauchi S."/>
            <person name="Viragh M."/>
            <person name="Kuo A."/>
            <person name="Thoen E."/>
            <person name="Andreopoulos B."/>
            <person name="Lu D."/>
            <person name="Skrede I."/>
            <person name="Drula E."/>
            <person name="Henrissat B."/>
            <person name="Morin E."/>
            <person name="Kohler A."/>
            <person name="Barry K."/>
            <person name="LaButti K."/>
            <person name="Morin E."/>
            <person name="Salamov A."/>
            <person name="Lipzen A."/>
            <person name="Mereny Z."/>
            <person name="Hegedus B."/>
            <person name="Baldrian P."/>
            <person name="Stursova M."/>
            <person name="Weitz H."/>
            <person name="Taylor A."/>
            <person name="Grigoriev I.V."/>
            <person name="Nagy L.G."/>
            <person name="Martin F."/>
            <person name="Kauserud H."/>
        </authorList>
    </citation>
    <scope>NUCLEOTIDE SEQUENCE</scope>
    <source>
        <strain evidence="2">CBHHK182m</strain>
    </source>
</reference>
<dbReference type="AlphaFoldDB" id="A0AAD7HJZ4"/>
<feature type="transmembrane region" description="Helical" evidence="1">
    <location>
        <begin position="48"/>
        <end position="67"/>
    </location>
</feature>
<protein>
    <submittedName>
        <fullName evidence="2">Uncharacterized protein</fullName>
    </submittedName>
</protein>
<proteinExistence type="predicted"/>
<feature type="transmembrane region" description="Helical" evidence="1">
    <location>
        <begin position="24"/>
        <end position="42"/>
    </location>
</feature>
<organism evidence="2 3">
    <name type="scientific">Mycena metata</name>
    <dbReference type="NCBI Taxonomy" id="1033252"/>
    <lineage>
        <taxon>Eukaryota</taxon>
        <taxon>Fungi</taxon>
        <taxon>Dikarya</taxon>
        <taxon>Basidiomycota</taxon>
        <taxon>Agaricomycotina</taxon>
        <taxon>Agaricomycetes</taxon>
        <taxon>Agaricomycetidae</taxon>
        <taxon>Agaricales</taxon>
        <taxon>Marasmiineae</taxon>
        <taxon>Mycenaceae</taxon>
        <taxon>Mycena</taxon>
    </lineage>
</organism>
<evidence type="ECO:0000256" key="1">
    <source>
        <dbReference type="SAM" id="Phobius"/>
    </source>
</evidence>
<name>A0AAD7HJZ4_9AGAR</name>
<sequence length="71" mass="7721">ILLGLGWCRCILVRDLLLRSSGRCVFCLPLLPVFSSVASSFFGPVTPLLAFLLSLFLPAFLPSLPFASTSY</sequence>
<dbReference type="Proteomes" id="UP001215598">
    <property type="component" value="Unassembled WGS sequence"/>
</dbReference>
<keyword evidence="3" id="KW-1185">Reference proteome</keyword>
<evidence type="ECO:0000313" key="3">
    <source>
        <dbReference type="Proteomes" id="UP001215598"/>
    </source>
</evidence>
<dbReference type="EMBL" id="JARKIB010000226">
    <property type="protein sequence ID" value="KAJ7721767.1"/>
    <property type="molecule type" value="Genomic_DNA"/>
</dbReference>
<keyword evidence="1" id="KW-0472">Membrane</keyword>